<proteinExistence type="predicted"/>
<comment type="caution">
    <text evidence="1">The sequence shown here is derived from an EMBL/GenBank/DDBJ whole genome shotgun (WGS) entry which is preliminary data.</text>
</comment>
<evidence type="ECO:0000313" key="2">
    <source>
        <dbReference type="Proteomes" id="UP001054945"/>
    </source>
</evidence>
<name>A0AAV4NWX8_CAEEX</name>
<sequence>MKLTKLEQFIFLNFHLCAIVDSLTSRCLLPNIIEWMVPYRFRKEEKTARKRAVLGFARLNEVRQREFREFVDFKVSAKKYFFGHGDLRSLFGLVEWDCPGTKGILASQECSRILSTGIPGEDLCV</sequence>
<protein>
    <recommendedName>
        <fullName evidence="3">LAGLIDADG homing endonuclease</fullName>
    </recommendedName>
</protein>
<dbReference type="AlphaFoldDB" id="A0AAV4NWX8"/>
<accession>A0AAV4NWX8</accession>
<evidence type="ECO:0000313" key="1">
    <source>
        <dbReference type="EMBL" id="GIX89266.1"/>
    </source>
</evidence>
<organism evidence="1 2">
    <name type="scientific">Caerostris extrusa</name>
    <name type="common">Bark spider</name>
    <name type="synonym">Caerostris bankana</name>
    <dbReference type="NCBI Taxonomy" id="172846"/>
    <lineage>
        <taxon>Eukaryota</taxon>
        <taxon>Metazoa</taxon>
        <taxon>Ecdysozoa</taxon>
        <taxon>Arthropoda</taxon>
        <taxon>Chelicerata</taxon>
        <taxon>Arachnida</taxon>
        <taxon>Araneae</taxon>
        <taxon>Araneomorphae</taxon>
        <taxon>Entelegynae</taxon>
        <taxon>Araneoidea</taxon>
        <taxon>Araneidae</taxon>
        <taxon>Caerostris</taxon>
    </lineage>
</organism>
<dbReference type="Proteomes" id="UP001054945">
    <property type="component" value="Unassembled WGS sequence"/>
</dbReference>
<dbReference type="EMBL" id="BPLR01021412">
    <property type="protein sequence ID" value="GIX89266.1"/>
    <property type="molecule type" value="Genomic_DNA"/>
</dbReference>
<gene>
    <name evidence="1" type="ORF">CEXT_69781</name>
</gene>
<keyword evidence="2" id="KW-1185">Reference proteome</keyword>
<reference evidence="1 2" key="1">
    <citation type="submission" date="2021-06" db="EMBL/GenBank/DDBJ databases">
        <title>Caerostris extrusa draft genome.</title>
        <authorList>
            <person name="Kono N."/>
            <person name="Arakawa K."/>
        </authorList>
    </citation>
    <scope>NUCLEOTIDE SEQUENCE [LARGE SCALE GENOMIC DNA]</scope>
</reference>
<evidence type="ECO:0008006" key="3">
    <source>
        <dbReference type="Google" id="ProtNLM"/>
    </source>
</evidence>